<dbReference type="EMBL" id="GDKF01006144">
    <property type="protein sequence ID" value="JAT72478.1"/>
    <property type="molecule type" value="Transcribed_RNA"/>
</dbReference>
<organism evidence="7">
    <name type="scientific">Auxenochlorella protothecoides</name>
    <name type="common">Green microalga</name>
    <name type="synonym">Chlorella protothecoides</name>
    <dbReference type="NCBI Taxonomy" id="3075"/>
    <lineage>
        <taxon>Eukaryota</taxon>
        <taxon>Viridiplantae</taxon>
        <taxon>Chlorophyta</taxon>
        <taxon>core chlorophytes</taxon>
        <taxon>Trebouxiophyceae</taxon>
        <taxon>Chlorellales</taxon>
        <taxon>Chlorellaceae</taxon>
        <taxon>Auxenochlorella</taxon>
    </lineage>
</organism>
<feature type="region of interest" description="Disordered" evidence="5">
    <location>
        <begin position="574"/>
        <end position="607"/>
    </location>
</feature>
<evidence type="ECO:0000256" key="4">
    <source>
        <dbReference type="ARBA" id="ARBA00048460"/>
    </source>
</evidence>
<reference evidence="7" key="1">
    <citation type="submission" date="2015-08" db="EMBL/GenBank/DDBJ databases">
        <authorList>
            <person name="Babu N.S."/>
            <person name="Beckwith C.J."/>
            <person name="Beseler K.G."/>
            <person name="Brison A."/>
            <person name="Carone J.V."/>
            <person name="Caskin T.P."/>
            <person name="Diamond M."/>
            <person name="Durham M.E."/>
            <person name="Foxe J.M."/>
            <person name="Go M."/>
            <person name="Henderson B.A."/>
            <person name="Jones I.B."/>
            <person name="McGettigan J.A."/>
            <person name="Micheletti S.J."/>
            <person name="Nasrallah M.E."/>
            <person name="Ortiz D."/>
            <person name="Piller C.R."/>
            <person name="Privatt S.R."/>
            <person name="Schneider S.L."/>
            <person name="Sharp S."/>
            <person name="Smith T.C."/>
            <person name="Stanton J.D."/>
            <person name="Ullery H.E."/>
            <person name="Wilson R.J."/>
            <person name="Serrano M.G."/>
            <person name="Buck G."/>
            <person name="Lee V."/>
            <person name="Wang Y."/>
            <person name="Carvalho R."/>
            <person name="Voegtly L."/>
            <person name="Shi R."/>
            <person name="Duckworth R."/>
            <person name="Johnson A."/>
            <person name="Loviza R."/>
            <person name="Walstead R."/>
            <person name="Shah Z."/>
            <person name="Kiflezghi M."/>
            <person name="Wade K."/>
            <person name="Ball S.L."/>
            <person name="Bradley K.W."/>
            <person name="Asai D.J."/>
            <person name="Bowman C.A."/>
            <person name="Russell D.A."/>
            <person name="Pope W.H."/>
            <person name="Jacobs-Sera D."/>
            <person name="Hendrix R.W."/>
            <person name="Hatfull G.F."/>
        </authorList>
    </citation>
    <scope>NUCLEOTIDE SEQUENCE</scope>
</reference>
<feature type="non-terminal residue" evidence="7">
    <location>
        <position position="607"/>
    </location>
</feature>
<dbReference type="PANTHER" id="PTHR12788:SF10">
    <property type="entry name" value="PROTEIN-TYROSINE SULFOTRANSFERASE"/>
    <property type="match status" value="1"/>
</dbReference>
<dbReference type="Pfam" id="PF13469">
    <property type="entry name" value="Sulfotransfer_3"/>
    <property type="match status" value="1"/>
</dbReference>
<sequence>MRPRPWMLCACILAALLWQAGCQRIGSVTELQDSVARLERELARAPDADRPAASLRLALALHQLDSAAPDGRTRVPRAAELYRAVARGTDDDAGRAVVLGNLGALLLGAEDAEGARAALTESQALCRGLLDGGASRPVTLEEQCTGNEFNLAKLLQTLGDAEGAEAVLRSRLLTRAALERTPALYAKAAAALPTYTAADAVAFEEVAGPLRDSSPTRGPLAGLEAYDRAWIHYALFRAHREQGAYERAWRHLEQANSLQDSKDAGDGNLASNLQTLTAVFGGQATGSGPQQAAWRALVRGARGTQDATPIFIVGLPRSGSSLAEAILAAHPQVWGAGEDGALAPLLPDLLALLQSGDWLRPGSRKVQAIARRYLDAMRSRVPQSRKNVTHIVDKMLFNSWNLGFISMLFPNACIVHVERHPADTVLSCFAQSFERRGILWANNLTRIVDQHIQTQRVMALWERVLPPGRVYRLRYEDVVRDGEVASRGLLRACGLAWDPAVLGFHASQGRSVATASALQVRQPLHARAVGAWRRFAPWLAPALRPLRHDVAAYEAAAGLPSSAPLLDDEVLGGGAVQKDGVEGGAARDEQADASAARNEQADASAAR</sequence>
<dbReference type="GO" id="GO:0005794">
    <property type="term" value="C:Golgi apparatus"/>
    <property type="evidence" value="ECO:0007669"/>
    <property type="project" value="TreeGrafter"/>
</dbReference>
<gene>
    <name evidence="7" type="ORF">g.48349</name>
    <name evidence="8" type="ORF">g.48356</name>
</gene>
<keyword evidence="3" id="KW-0808">Transferase</keyword>
<evidence type="ECO:0000313" key="7">
    <source>
        <dbReference type="EMBL" id="JAT70923.1"/>
    </source>
</evidence>
<dbReference type="EC" id="2.8.2.20" evidence="2"/>
<evidence type="ECO:0000256" key="6">
    <source>
        <dbReference type="SAM" id="SignalP"/>
    </source>
</evidence>
<dbReference type="InterPro" id="IPR026634">
    <property type="entry name" value="TPST-like"/>
</dbReference>
<dbReference type="GO" id="GO:0008476">
    <property type="term" value="F:protein-tyrosine sulfotransferase activity"/>
    <property type="evidence" value="ECO:0007669"/>
    <property type="project" value="UniProtKB-EC"/>
</dbReference>
<accession>A0A1D1ZW55</accession>
<feature type="compositionally biased region" description="Basic and acidic residues" evidence="5">
    <location>
        <begin position="579"/>
        <end position="590"/>
    </location>
</feature>
<dbReference type="Gene3D" id="1.25.40.10">
    <property type="entry name" value="Tetratricopeptide repeat domain"/>
    <property type="match status" value="1"/>
</dbReference>
<feature type="chain" id="PRO_5014266709" description="protein-tyrosine sulfotransferase" evidence="6">
    <location>
        <begin position="23"/>
        <end position="607"/>
    </location>
</feature>
<dbReference type="SUPFAM" id="SSF48452">
    <property type="entry name" value="TPR-like"/>
    <property type="match status" value="1"/>
</dbReference>
<evidence type="ECO:0000256" key="1">
    <source>
        <dbReference type="ARBA" id="ARBA00009988"/>
    </source>
</evidence>
<dbReference type="InterPro" id="IPR027417">
    <property type="entry name" value="P-loop_NTPase"/>
</dbReference>
<dbReference type="Gene3D" id="3.40.50.300">
    <property type="entry name" value="P-loop containing nucleotide triphosphate hydrolases"/>
    <property type="match status" value="1"/>
</dbReference>
<evidence type="ECO:0000256" key="5">
    <source>
        <dbReference type="SAM" id="MobiDB-lite"/>
    </source>
</evidence>
<dbReference type="AlphaFoldDB" id="A0A1D1ZW55"/>
<evidence type="ECO:0000256" key="3">
    <source>
        <dbReference type="ARBA" id="ARBA00022679"/>
    </source>
</evidence>
<comment type="similarity">
    <text evidence="1">Belongs to the protein sulfotransferase family.</text>
</comment>
<name>A0A1D1ZW55_AUXPR</name>
<comment type="catalytic activity">
    <reaction evidence="4">
        <text>L-tyrosyl-[protein] + 3'-phosphoadenylyl sulfate = O-sulfo-L-tyrosine-[protein] + adenosine 3',5'-bisphosphate + H(+)</text>
        <dbReference type="Rhea" id="RHEA:16801"/>
        <dbReference type="Rhea" id="RHEA-COMP:10136"/>
        <dbReference type="Rhea" id="RHEA-COMP:11688"/>
        <dbReference type="ChEBI" id="CHEBI:15378"/>
        <dbReference type="ChEBI" id="CHEBI:46858"/>
        <dbReference type="ChEBI" id="CHEBI:58339"/>
        <dbReference type="ChEBI" id="CHEBI:58343"/>
        <dbReference type="ChEBI" id="CHEBI:65286"/>
        <dbReference type="EC" id="2.8.2.20"/>
    </reaction>
</comment>
<dbReference type="PANTHER" id="PTHR12788">
    <property type="entry name" value="PROTEIN-TYROSINE SULFOTRANSFERASE 2"/>
    <property type="match status" value="1"/>
</dbReference>
<dbReference type="SUPFAM" id="SSF52540">
    <property type="entry name" value="P-loop containing nucleoside triphosphate hydrolases"/>
    <property type="match status" value="1"/>
</dbReference>
<protein>
    <recommendedName>
        <fullName evidence="2">protein-tyrosine sulfotransferase</fullName>
        <ecNumber evidence="2">2.8.2.20</ecNumber>
    </recommendedName>
</protein>
<evidence type="ECO:0000256" key="2">
    <source>
        <dbReference type="ARBA" id="ARBA00013262"/>
    </source>
</evidence>
<dbReference type="InterPro" id="IPR011990">
    <property type="entry name" value="TPR-like_helical_dom_sf"/>
</dbReference>
<keyword evidence="6" id="KW-0732">Signal</keyword>
<proteinExistence type="inferred from homology"/>
<feature type="signal peptide" evidence="6">
    <location>
        <begin position="1"/>
        <end position="22"/>
    </location>
</feature>
<dbReference type="EMBL" id="GDKF01007699">
    <property type="protein sequence ID" value="JAT70923.1"/>
    <property type="molecule type" value="Transcribed_RNA"/>
</dbReference>
<evidence type="ECO:0000313" key="8">
    <source>
        <dbReference type="EMBL" id="JAT72478.1"/>
    </source>
</evidence>